<organism evidence="2">
    <name type="scientific">Xenopus tropicalis</name>
    <name type="common">Western clawed frog</name>
    <name type="synonym">Silurana tropicalis</name>
    <dbReference type="NCBI Taxonomy" id="8364"/>
    <lineage>
        <taxon>Eukaryota</taxon>
        <taxon>Metazoa</taxon>
        <taxon>Chordata</taxon>
        <taxon>Craniata</taxon>
        <taxon>Vertebrata</taxon>
        <taxon>Euteleostomi</taxon>
        <taxon>Amphibia</taxon>
        <taxon>Batrachia</taxon>
        <taxon>Anura</taxon>
        <taxon>Pipoidea</taxon>
        <taxon>Pipidae</taxon>
        <taxon>Xenopodinae</taxon>
        <taxon>Xenopus</taxon>
        <taxon>Silurana</taxon>
    </lineage>
</organism>
<dbReference type="InterPro" id="IPR042509">
    <property type="entry name" value="ZCCHC3"/>
</dbReference>
<evidence type="ECO:0000259" key="1">
    <source>
        <dbReference type="SMART" id="SM00343"/>
    </source>
</evidence>
<dbReference type="GO" id="GO:0008270">
    <property type="term" value="F:zinc ion binding"/>
    <property type="evidence" value="ECO:0007669"/>
    <property type="project" value="InterPro"/>
</dbReference>
<reference evidence="2" key="1">
    <citation type="journal article" date="2010" name="Science">
        <title>The genome of the Western clawed frog Xenopus tropicalis.</title>
        <authorList>
            <person name="Hellsten U."/>
            <person name="Harland R.M."/>
            <person name="Gilchrist M.J."/>
            <person name="Hendrix D."/>
            <person name="Jurka J."/>
            <person name="Kapitonov V."/>
            <person name="Ovcharenko I."/>
            <person name="Putnam N.H."/>
            <person name="Shu S."/>
            <person name="Taher L."/>
            <person name="Blitz I.L."/>
            <person name="Blumberg B."/>
            <person name="Dichmann D.S."/>
            <person name="Dubchak I."/>
            <person name="Amaya E."/>
            <person name="Detter J.C."/>
            <person name="Fletcher R."/>
            <person name="Gerhard D.S."/>
            <person name="Goodstein D."/>
            <person name="Graves T."/>
            <person name="Grigoriev I.V."/>
            <person name="Grimwood J."/>
            <person name="Kawashima T."/>
            <person name="Lindquist E."/>
            <person name="Lucas S.M."/>
            <person name="Mead P.E."/>
            <person name="Mitros T."/>
            <person name="Ogino H."/>
            <person name="Ohta Y."/>
            <person name="Poliakov A.V."/>
            <person name="Pollet N."/>
            <person name="Robert J."/>
            <person name="Salamov A."/>
            <person name="Sater A.K."/>
            <person name="Schmutz J."/>
            <person name="Terry A."/>
            <person name="Vize P.D."/>
            <person name="Warren W.C."/>
            <person name="Wells D."/>
            <person name="Wills A."/>
            <person name="Wilson R.K."/>
            <person name="Zimmerman L.B."/>
            <person name="Zorn A.M."/>
            <person name="Grainger R."/>
            <person name="Grammer T."/>
            <person name="Khokha M.K."/>
            <person name="Richardson P.M."/>
            <person name="Rokhsar D.S."/>
        </authorList>
    </citation>
    <scope>NUCLEOTIDE SEQUENCE [LARGE SCALE GENOMIC DNA]</scope>
    <source>
        <strain evidence="2">Nigerian</strain>
    </source>
</reference>
<dbReference type="InterPro" id="IPR001878">
    <property type="entry name" value="Znf_CCHC"/>
</dbReference>
<reference evidence="2" key="2">
    <citation type="submission" date="2021-03" db="UniProtKB">
        <authorList>
            <consortium name="Ensembl"/>
        </authorList>
    </citation>
    <scope>IDENTIFICATION</scope>
</reference>
<dbReference type="GeneTree" id="ENSGT00530000063983"/>
<protein>
    <recommendedName>
        <fullName evidence="1">CCHC-type domain-containing protein</fullName>
    </recommendedName>
</protein>
<feature type="domain" description="CCHC-type" evidence="1">
    <location>
        <begin position="550"/>
        <end position="566"/>
    </location>
</feature>
<dbReference type="InParanoid" id="A0A803J881"/>
<feature type="domain" description="CCHC-type" evidence="1">
    <location>
        <begin position="118"/>
        <end position="134"/>
    </location>
</feature>
<dbReference type="GO" id="GO:0003690">
    <property type="term" value="F:double-stranded DNA binding"/>
    <property type="evidence" value="ECO:0007669"/>
    <property type="project" value="InterPro"/>
</dbReference>
<dbReference type="Gene3D" id="4.10.60.10">
    <property type="entry name" value="Zinc finger, CCHC-type"/>
    <property type="match status" value="1"/>
</dbReference>
<dbReference type="AlphaFoldDB" id="A0A803J881"/>
<dbReference type="InterPro" id="IPR036875">
    <property type="entry name" value="Znf_CCHC_sf"/>
</dbReference>
<dbReference type="Ensembl" id="ENSXETT00000117008">
    <property type="protein sequence ID" value="ENSXETP00000104020"/>
    <property type="gene ID" value="ENSXETG00000049121"/>
</dbReference>
<feature type="domain" description="CCHC-type" evidence="1">
    <location>
        <begin position="532"/>
        <end position="548"/>
    </location>
</feature>
<accession>A0A803J881</accession>
<feature type="domain" description="CCHC-type" evidence="1">
    <location>
        <begin position="569"/>
        <end position="585"/>
    </location>
</feature>
<dbReference type="Pfam" id="PF00098">
    <property type="entry name" value="zf-CCHC"/>
    <property type="match status" value="1"/>
</dbReference>
<dbReference type="PANTHER" id="PTHR22639">
    <property type="entry name" value="GAG-RELATED PROTEIN"/>
    <property type="match status" value="1"/>
</dbReference>
<dbReference type="InterPro" id="IPR057811">
    <property type="entry name" value="RBD_ZCCHC3_2nd"/>
</dbReference>
<dbReference type="GO" id="GO:0002218">
    <property type="term" value="P:activation of innate immune response"/>
    <property type="evidence" value="ECO:0007669"/>
    <property type="project" value="InterPro"/>
</dbReference>
<dbReference type="PANTHER" id="PTHR22639:SF7">
    <property type="entry name" value="CCHC-TYPE DOMAIN-CONTAINING PROTEIN"/>
    <property type="match status" value="1"/>
</dbReference>
<dbReference type="SUPFAM" id="SSF57756">
    <property type="entry name" value="Retrovirus zinc finger-like domains"/>
    <property type="match status" value="2"/>
</dbReference>
<sequence length="610" mass="67814">MDICRRYGENVKAASPESPFSSFVDNSPIQRKERWVTVSVRNPHIPGKDIATFLSRFCTVRKDPAHILDGNGFWTGKWSVLVKLHRDKSSSDGVRHLPQSFSLGSSPGIIDYPDQPQTCRKCDELGHWMKNCKSTACRNGQVTGHDTKVKAASPESPLSSFMGNSPIQLKKRWVTVSVRNPHTPVKDITTFLSRFCTVLTDPAHILDGNGFWTGKWSVLVKLHRDKSSSDGVRHLPESFSLGSSPGTIDYQDQPQTCRKCDELGHCMKNCKSTACRNGQVTGHDTKVKVASPESPLSSFMGNSPIQLKKRWVTVSVRNPHTPVKDITTFLSRFCTVLTDPAHILDGNGFWTGKWSVLVKLHRDKSSSDGVRHLPESFSLGSSPGTIDYQDQPQTCRKCDELGHCMKNCKSTACRNGQVTGHDTKVKVVSPESPFSSFMGNSPIQMKERWVTVSVRNPHTPVKDITTFLSRFCTVLTDPAHILDGNGFWTGKWSVLVKLHRDKSSSDGVRHLPESFSLGSSLGTIDYLDQPQTCRKCGELRHLIKNSESSACRNCQGTGHDTKDYPKKKACNLCGLEEHVYKDCPQRVKTYAAALKYAQVKQVPPIFNAGI</sequence>
<dbReference type="SMART" id="SM00343">
    <property type="entry name" value="ZnF_C2HC"/>
    <property type="match status" value="6"/>
</dbReference>
<dbReference type="Pfam" id="PF23058">
    <property type="entry name" value="RBD_ZCCHC3_2nd"/>
    <property type="match status" value="4"/>
</dbReference>
<dbReference type="GO" id="GO:0003723">
    <property type="term" value="F:RNA binding"/>
    <property type="evidence" value="ECO:0007669"/>
    <property type="project" value="InterPro"/>
</dbReference>
<feature type="domain" description="CCHC-type" evidence="1">
    <location>
        <begin position="394"/>
        <end position="410"/>
    </location>
</feature>
<proteinExistence type="predicted"/>
<evidence type="ECO:0000313" key="2">
    <source>
        <dbReference type="Ensembl" id="ENSXETP00000104020"/>
    </source>
</evidence>
<feature type="domain" description="CCHC-type" evidence="1">
    <location>
        <begin position="256"/>
        <end position="272"/>
    </location>
</feature>
<name>A0A803J881_XENTR</name>